<dbReference type="InterPro" id="IPR011009">
    <property type="entry name" value="Kinase-like_dom_sf"/>
</dbReference>
<dbReference type="PROSITE" id="PS50011">
    <property type="entry name" value="PROTEIN_KINASE_DOM"/>
    <property type="match status" value="1"/>
</dbReference>
<evidence type="ECO:0000313" key="2">
    <source>
        <dbReference type="EMBL" id="OQO04947.1"/>
    </source>
</evidence>
<dbReference type="EMBL" id="NAJO01000020">
    <property type="protein sequence ID" value="OQO04947.1"/>
    <property type="molecule type" value="Genomic_DNA"/>
</dbReference>
<dbReference type="GO" id="GO:0005524">
    <property type="term" value="F:ATP binding"/>
    <property type="evidence" value="ECO:0007669"/>
    <property type="project" value="InterPro"/>
</dbReference>
<dbReference type="Pfam" id="PF14479">
    <property type="entry name" value="HeLo"/>
    <property type="match status" value="1"/>
</dbReference>
<name>A0A1V8T0K9_9PEZI</name>
<keyword evidence="3" id="KW-1185">Reference proteome</keyword>
<gene>
    <name evidence="2" type="ORF">B0A48_07965</name>
</gene>
<comment type="caution">
    <text evidence="2">The sequence shown here is derived from an EMBL/GenBank/DDBJ whole genome shotgun (WGS) entry which is preliminary data.</text>
</comment>
<dbReference type="GO" id="GO:0004672">
    <property type="term" value="F:protein kinase activity"/>
    <property type="evidence" value="ECO:0007669"/>
    <property type="project" value="InterPro"/>
</dbReference>
<reference evidence="3" key="1">
    <citation type="submission" date="2017-03" db="EMBL/GenBank/DDBJ databases">
        <title>Genomes of endolithic fungi from Antarctica.</title>
        <authorList>
            <person name="Coleine C."/>
            <person name="Masonjones S."/>
            <person name="Stajich J.E."/>
        </authorList>
    </citation>
    <scope>NUCLEOTIDE SEQUENCE [LARGE SCALE GENOMIC DNA]</scope>
    <source>
        <strain evidence="3">CCFEE 5527</strain>
    </source>
</reference>
<proteinExistence type="predicted"/>
<organism evidence="2 3">
    <name type="scientific">Cryoendolithus antarcticus</name>
    <dbReference type="NCBI Taxonomy" id="1507870"/>
    <lineage>
        <taxon>Eukaryota</taxon>
        <taxon>Fungi</taxon>
        <taxon>Dikarya</taxon>
        <taxon>Ascomycota</taxon>
        <taxon>Pezizomycotina</taxon>
        <taxon>Dothideomycetes</taxon>
        <taxon>Dothideomycetidae</taxon>
        <taxon>Cladosporiales</taxon>
        <taxon>Cladosporiaceae</taxon>
        <taxon>Cryoendolithus</taxon>
    </lineage>
</organism>
<dbReference type="AlphaFoldDB" id="A0A1V8T0K9"/>
<dbReference type="PANTHER" id="PTHR37542">
    <property type="entry name" value="HELO DOMAIN-CONTAINING PROTEIN-RELATED"/>
    <property type="match status" value="1"/>
</dbReference>
<dbReference type="InterPro" id="IPR000719">
    <property type="entry name" value="Prot_kinase_dom"/>
</dbReference>
<sequence>MDPVTAAGIGLSVTSIALQVFSGCIKGYQLFIDCRDLPVTYEHLRTRLRIEQTRCLQWGESVGLLEDMLDEPSKLIQLHHNLIFDILQQVQSSFRSCLVVTTKFDPHIRNRSPSVLAPPQTPIAPRKLSFLDRTLAFWEKGGRVAGRLEWAMLKKDGFEKLVVQLIEYNNRIETFLDRSTLKDLRTMHVQSNLVLLQVTDQVTQLRDLVQALKLGAPAATTSGVQTLSRASTLVQEDDQGKGELTLLSLATFKTHHLEMTKLNGSINIPMISIASVKLDFVDQRSMRQFGRLGRRKVWLEWREDFGDFDMPADYAHKVDQRIQALAAVLSAKDKPAEVCSPDCLGYVRTSDDKHGGADKFALVLSQAKAAQDDTTLVSLRPLLNKRLGIALDVRIALVKRLAEALLSLHAVNWIHKGICSDSILLQKSPNGFFIMKDPILSGFETSRPALPDEITVPYARSEERDLYRHPDLHTMDSSRSKRSHDIYSFGLVMIEIALWRPIEQIVKLEVPLRRREIGKLRSAVLDDQNFVFADVAERVGWRYADVARACISGGKPIGIIDDNDNEEDPAVGSRMISAFFENILLELRALVV</sequence>
<dbReference type="InterPro" id="IPR029498">
    <property type="entry name" value="HeLo_dom"/>
</dbReference>
<evidence type="ECO:0000259" key="1">
    <source>
        <dbReference type="PROSITE" id="PS50011"/>
    </source>
</evidence>
<feature type="domain" description="Protein kinase" evidence="1">
    <location>
        <begin position="233"/>
        <end position="592"/>
    </location>
</feature>
<dbReference type="PANTHER" id="PTHR37542:SF1">
    <property type="entry name" value="PRION-INHIBITION AND PROPAGATION HELO DOMAIN-CONTAINING PROTEIN"/>
    <property type="match status" value="1"/>
</dbReference>
<protein>
    <recommendedName>
        <fullName evidence="1">Protein kinase domain-containing protein</fullName>
    </recommendedName>
</protein>
<evidence type="ECO:0000313" key="3">
    <source>
        <dbReference type="Proteomes" id="UP000192596"/>
    </source>
</evidence>
<dbReference type="InterPro" id="IPR038305">
    <property type="entry name" value="HeLo_sf"/>
</dbReference>
<dbReference type="Gene3D" id="1.10.510.10">
    <property type="entry name" value="Transferase(Phosphotransferase) domain 1"/>
    <property type="match status" value="1"/>
</dbReference>
<dbReference type="Proteomes" id="UP000192596">
    <property type="component" value="Unassembled WGS sequence"/>
</dbReference>
<dbReference type="Gene3D" id="1.20.120.1020">
    <property type="entry name" value="Prion-inhibition and propagation, HeLo domain"/>
    <property type="match status" value="1"/>
</dbReference>
<dbReference type="SUPFAM" id="SSF56112">
    <property type="entry name" value="Protein kinase-like (PK-like)"/>
    <property type="match status" value="1"/>
</dbReference>
<dbReference type="InParanoid" id="A0A1V8T0K9"/>
<dbReference type="STRING" id="1507870.A0A1V8T0K9"/>
<accession>A0A1V8T0K9</accession>
<dbReference type="OrthoDB" id="1911848at2759"/>